<dbReference type="Proteomes" id="UP000245647">
    <property type="component" value="Unassembled WGS sequence"/>
</dbReference>
<feature type="region of interest" description="Disordered" evidence="1">
    <location>
        <begin position="1"/>
        <end position="27"/>
    </location>
</feature>
<keyword evidence="3" id="KW-1185">Reference proteome</keyword>
<proteinExistence type="predicted"/>
<gene>
    <name evidence="2" type="ORF">DDR33_10830</name>
</gene>
<evidence type="ECO:0000256" key="1">
    <source>
        <dbReference type="SAM" id="MobiDB-lite"/>
    </source>
</evidence>
<evidence type="ECO:0000313" key="3">
    <source>
        <dbReference type="Proteomes" id="UP000245647"/>
    </source>
</evidence>
<reference evidence="2 3" key="1">
    <citation type="submission" date="2018-04" db="EMBL/GenBank/DDBJ databases">
        <title>Pedobacter chongqingensis sp. nov., isolated from a rottenly hemp rope.</title>
        <authorList>
            <person name="Cai Y."/>
        </authorList>
    </citation>
    <scope>NUCLEOTIDE SEQUENCE [LARGE SCALE GENOMIC DNA]</scope>
    <source>
        <strain evidence="2 3">FJ4-8</strain>
    </source>
</reference>
<comment type="caution">
    <text evidence="2">The sequence shown here is derived from an EMBL/GenBank/DDBJ whole genome shotgun (WGS) entry which is preliminary data.</text>
</comment>
<accession>A0A2U2PGX9</accession>
<feature type="compositionally biased region" description="Low complexity" evidence="1">
    <location>
        <begin position="7"/>
        <end position="27"/>
    </location>
</feature>
<dbReference type="AlphaFoldDB" id="A0A2U2PGX9"/>
<evidence type="ECO:0000313" key="2">
    <source>
        <dbReference type="EMBL" id="PWG80524.1"/>
    </source>
</evidence>
<organism evidence="2 3">
    <name type="scientific">Pararcticibacter amylolyticus</name>
    <dbReference type="NCBI Taxonomy" id="2173175"/>
    <lineage>
        <taxon>Bacteria</taxon>
        <taxon>Pseudomonadati</taxon>
        <taxon>Bacteroidota</taxon>
        <taxon>Sphingobacteriia</taxon>
        <taxon>Sphingobacteriales</taxon>
        <taxon>Sphingobacteriaceae</taxon>
        <taxon>Pararcticibacter</taxon>
    </lineage>
</organism>
<dbReference type="EMBL" id="QEAS01000008">
    <property type="protein sequence ID" value="PWG80524.1"/>
    <property type="molecule type" value="Genomic_DNA"/>
</dbReference>
<name>A0A2U2PGX9_9SPHI</name>
<protein>
    <submittedName>
        <fullName evidence="2">Uncharacterized protein</fullName>
    </submittedName>
</protein>
<sequence>MNSFLLRSAHPNRASAARRAAHSRASSGNFTENQLCVSYSFSTFIAFNITIGLFSQNTYDKCCR</sequence>